<dbReference type="PANTHER" id="PTHR44119">
    <property type="entry name" value="MAGNESIUM-CHELATASE SUBUNIT CHLH, CHLOROPLASTIC"/>
    <property type="match status" value="1"/>
</dbReference>
<dbReference type="NCBIfam" id="TIGR02257">
    <property type="entry name" value="cobalto_cobN"/>
    <property type="match status" value="1"/>
</dbReference>
<accession>A0A9W6N7D0</accession>
<evidence type="ECO:0000313" key="5">
    <source>
        <dbReference type="Proteomes" id="UP001143309"/>
    </source>
</evidence>
<dbReference type="EC" id="6.6.1.2" evidence="1"/>
<comment type="caution">
    <text evidence="4">The sequence shown here is derived from an EMBL/GenBank/DDBJ whole genome shotgun (WGS) entry which is preliminary data.</text>
</comment>
<dbReference type="InterPro" id="IPR011953">
    <property type="entry name" value="Cobalto_CobN"/>
</dbReference>
<dbReference type="GO" id="GO:0051116">
    <property type="term" value="F:cobaltochelatase activity"/>
    <property type="evidence" value="ECO:0007669"/>
    <property type="project" value="UniProtKB-UniRule"/>
</dbReference>
<feature type="region of interest" description="Disordered" evidence="2">
    <location>
        <begin position="829"/>
        <end position="871"/>
    </location>
</feature>
<feature type="region of interest" description="Disordered" evidence="2">
    <location>
        <begin position="1321"/>
        <end position="1359"/>
    </location>
</feature>
<sequence>MHLLKAQGQPIGDGTEAVDLDLSPADVVIVSAADTEIAGLARAHAGLGADAPSLRLASLQKLRHNLSVDLFLEKTVARSKLVVLRLLGGEAYWPYGVDETVRMAKRHGVKLAVMPGCHNADPDLITRSTVPVDEADRLWRLLVEGGPANLAAALDACRAWVDGAAVRAEPIATAAADLYWPGLAAPNLDAIRARWPEGADAAPIVFYRAQYQAGDVAAIDALVEALTARGLGPLPIFVSSLKEAAAAAFVRETFATVRPAVVLNTTVFAVSKPGAAWAATPLDSADAPVLQVALAGMDRQTWEASPRGLGARDLAMAVALPEIDGRIFTRAVGFKTAGRFDPATETEIVAFEAAEDRVAFVADLAANWARLRNTPRGERKVALILANYPTGTARLANGVGLDTPQSAAVLLGALRDAGYAANGAPDSGAAVVADMTAALEASARAAPLSKTRHSPSCPGNPVLASSCPETLDAPDKPGHDALYSEATLLPVTKYRRFLAALPAAARDKIVGRWGAPEADPSFDAQVGGFRLALRAYGNVVLGVQPSRGFDVDPKAAHHDPDLPPPHGHLAFYVWLREAFGVQAVVHVGKHGNLEWLPGKALALSAACGPEVALGPLPHVYPFIVNDPGEGAAAKRRASAVIVDHLTPPLARAEGTAALREVETLVDEYAEAQGLDPRRAATLGKEILARAASLGLDRDCGFSIADDPDDALTKLDAFLCEVKELQVRNGLHVFGRSPTGAKRAELLTALVRAPRGPRAQDASLTRALAADLGLDGFDPLNADLAARWDGPRPAALVEVSTDPWRTAGDTLERLELLALGLVEVSAGPIAPSSPGLSGGATSQARSTRGRACATNTLDAPDKPGHDDRMSSTGAVQLPRSSAVLRELATVVAPRVDASGPAEIDGFLRALDGRFVAPGPSGAPTRARLDALPTGRNFFALDPRSAPTEAAWRLGRAAADTLCRRHYQDHGEWPKRLALSAWGTANMRTGGDDIAQALALLGVAPQWEAGSSRVVGLVPLTLAELKRPRVDVLFRISGFFRDAFPFQIDLIDEAVRLVGALPEDEESNPVAARLKAEADAGRAGHSVFGARPGAYGTGLAPLLDQGAWETRDDLGRAYLAASGFAYAQGVEGAPDRAALEAMARAVDGVVQTQDAREFDLLDSDDVHEFAGGLSAAIEALRGSAPALYHLDTSRMETPVVRTLKDEIALVMRARATNPKWVAAMREHGHKGAAEMLATVTNLSGFAATTDTVGSHQFDALYDAYVGDETVRGFIAEANPAALAAMARAFLDAERRGFWRPTRNSAMAQLEALAIPPLSKGRVDGEAGRVGSAGGLRSTSKTPPDLGLTAEATLPALARKEG</sequence>
<evidence type="ECO:0000256" key="1">
    <source>
        <dbReference type="NCBIfam" id="TIGR02257"/>
    </source>
</evidence>
<name>A0A9W6N7D0_9HYPH</name>
<evidence type="ECO:0000313" key="4">
    <source>
        <dbReference type="EMBL" id="GLK81129.1"/>
    </source>
</evidence>
<protein>
    <recommendedName>
        <fullName evidence="1">Cobaltochelatase subunit CobN</fullName>
        <ecNumber evidence="1">6.6.1.2</ecNumber>
    </recommendedName>
</protein>
<feature type="domain" description="CobN/magnesium chelatase" evidence="3">
    <location>
        <begin position="139"/>
        <end position="1301"/>
    </location>
</feature>
<dbReference type="InterPro" id="IPR003672">
    <property type="entry name" value="CobN/Mg_chltase"/>
</dbReference>
<dbReference type="Pfam" id="PF02514">
    <property type="entry name" value="CobN-Mg_chel"/>
    <property type="match status" value="1"/>
</dbReference>
<dbReference type="RefSeq" id="WP_271201595.1">
    <property type="nucleotide sequence ID" value="NZ_BSFL01000003.1"/>
</dbReference>
<feature type="compositionally biased region" description="Basic and acidic residues" evidence="2">
    <location>
        <begin position="858"/>
        <end position="868"/>
    </location>
</feature>
<dbReference type="PANTHER" id="PTHR44119:SF4">
    <property type="entry name" value="AEROBIC COBALTOCHELATASE SUBUNIT COBN"/>
    <property type="match status" value="1"/>
</dbReference>
<keyword evidence="5" id="KW-1185">Reference proteome</keyword>
<dbReference type="GO" id="GO:0009236">
    <property type="term" value="P:cobalamin biosynthetic process"/>
    <property type="evidence" value="ECO:0007669"/>
    <property type="project" value="UniProtKB-UniRule"/>
</dbReference>
<reference evidence="4" key="1">
    <citation type="journal article" date="2014" name="Int. J. Syst. Evol. Microbiol.">
        <title>Complete genome sequence of Corynebacterium casei LMG S-19264T (=DSM 44701T), isolated from a smear-ripened cheese.</title>
        <authorList>
            <consortium name="US DOE Joint Genome Institute (JGI-PGF)"/>
            <person name="Walter F."/>
            <person name="Albersmeier A."/>
            <person name="Kalinowski J."/>
            <person name="Ruckert C."/>
        </authorList>
    </citation>
    <scope>NUCLEOTIDE SEQUENCE</scope>
    <source>
        <strain evidence="4">VKM B-2748</strain>
    </source>
</reference>
<proteinExistence type="predicted"/>
<dbReference type="CDD" id="cd10150">
    <property type="entry name" value="CobN_like"/>
    <property type="match status" value="1"/>
</dbReference>
<dbReference type="Proteomes" id="UP001143309">
    <property type="component" value="Unassembled WGS sequence"/>
</dbReference>
<evidence type="ECO:0000259" key="3">
    <source>
        <dbReference type="Pfam" id="PF02514"/>
    </source>
</evidence>
<dbReference type="EMBL" id="BSFL01000003">
    <property type="protein sequence ID" value="GLK81129.1"/>
    <property type="molecule type" value="Genomic_DNA"/>
</dbReference>
<reference evidence="4" key="2">
    <citation type="submission" date="2023-01" db="EMBL/GenBank/DDBJ databases">
        <authorList>
            <person name="Sun Q."/>
            <person name="Evtushenko L."/>
        </authorList>
    </citation>
    <scope>NUCLEOTIDE SEQUENCE</scope>
    <source>
        <strain evidence="4">VKM B-2748</strain>
    </source>
</reference>
<gene>
    <name evidence="4" type="primary">cobN</name>
    <name evidence="4" type="ORF">GCM10008174_28700</name>
</gene>
<evidence type="ECO:0000256" key="2">
    <source>
        <dbReference type="SAM" id="MobiDB-lite"/>
    </source>
</evidence>
<organism evidence="4 5">
    <name type="scientific">Methylopila turkensis</name>
    <dbReference type="NCBI Taxonomy" id="1437816"/>
    <lineage>
        <taxon>Bacteria</taxon>
        <taxon>Pseudomonadati</taxon>
        <taxon>Pseudomonadota</taxon>
        <taxon>Alphaproteobacteria</taxon>
        <taxon>Hyphomicrobiales</taxon>
        <taxon>Methylopilaceae</taxon>
        <taxon>Methylopila</taxon>
    </lineage>
</organism>